<evidence type="ECO:0000313" key="3">
    <source>
        <dbReference type="Proteomes" id="UP000240493"/>
    </source>
</evidence>
<reference evidence="2 3" key="1">
    <citation type="submission" date="2016-07" db="EMBL/GenBank/DDBJ databases">
        <title>Multiple horizontal gene transfer events from other fungi enriched the ability of initially mycotrophic Trichoderma (Ascomycota) to feed on dead plant biomass.</title>
        <authorList>
            <consortium name="DOE Joint Genome Institute"/>
            <person name="Aerts A."/>
            <person name="Atanasova L."/>
            <person name="Chenthamara K."/>
            <person name="Zhang J."/>
            <person name="Grujic M."/>
            <person name="Henrissat B."/>
            <person name="Kuo A."/>
            <person name="Salamov A."/>
            <person name="Lipzen A."/>
            <person name="Labutti K."/>
            <person name="Barry K."/>
            <person name="Miao Y."/>
            <person name="Rahimi M.J."/>
            <person name="Shen Q."/>
            <person name="Grigoriev I.V."/>
            <person name="Kubicek C.P."/>
            <person name="Druzhinina I.S."/>
        </authorList>
    </citation>
    <scope>NUCLEOTIDE SEQUENCE [LARGE SCALE GENOMIC DNA]</scope>
    <source>
        <strain evidence="2 3">CBS 433.97</strain>
    </source>
</reference>
<protein>
    <submittedName>
        <fullName evidence="2">Uncharacterized protein</fullName>
    </submittedName>
</protein>
<keyword evidence="3" id="KW-1185">Reference proteome</keyword>
<keyword evidence="1" id="KW-1133">Transmembrane helix</keyword>
<dbReference type="AlphaFoldDB" id="A0A2T3ZHW3"/>
<sequence>MRFQLSNDLKLFAPIYPYKTWGSDWEVLFFLFFFFSSFFLLLLYSTSNQSLRLLLNWSVLFFVRRLIRV</sequence>
<organism evidence="2 3">
    <name type="scientific">Trichoderma asperellum (strain ATCC 204424 / CBS 433.97 / NBRC 101777)</name>
    <dbReference type="NCBI Taxonomy" id="1042311"/>
    <lineage>
        <taxon>Eukaryota</taxon>
        <taxon>Fungi</taxon>
        <taxon>Dikarya</taxon>
        <taxon>Ascomycota</taxon>
        <taxon>Pezizomycotina</taxon>
        <taxon>Sordariomycetes</taxon>
        <taxon>Hypocreomycetidae</taxon>
        <taxon>Hypocreales</taxon>
        <taxon>Hypocreaceae</taxon>
        <taxon>Trichoderma</taxon>
    </lineage>
</organism>
<keyword evidence="1" id="KW-0812">Transmembrane</keyword>
<accession>A0A2T3ZHW3</accession>
<evidence type="ECO:0000313" key="2">
    <source>
        <dbReference type="EMBL" id="PTB44404.1"/>
    </source>
</evidence>
<dbReference type="Proteomes" id="UP000240493">
    <property type="component" value="Unassembled WGS sequence"/>
</dbReference>
<feature type="transmembrane region" description="Helical" evidence="1">
    <location>
        <begin position="27"/>
        <end position="44"/>
    </location>
</feature>
<dbReference type="EMBL" id="KZ679258">
    <property type="protein sequence ID" value="PTB44404.1"/>
    <property type="molecule type" value="Genomic_DNA"/>
</dbReference>
<evidence type="ECO:0000256" key="1">
    <source>
        <dbReference type="SAM" id="Phobius"/>
    </source>
</evidence>
<keyword evidence="1" id="KW-0472">Membrane</keyword>
<proteinExistence type="predicted"/>
<gene>
    <name evidence="2" type="ORF">M441DRAFT_348255</name>
</gene>
<name>A0A2T3ZHW3_TRIA4</name>